<dbReference type="RefSeq" id="YP_009302455.1">
    <property type="nucleotide sequence ID" value="NC_031245.1"/>
</dbReference>
<dbReference type="KEGG" id="vg:29125235"/>
<evidence type="ECO:0000313" key="2">
    <source>
        <dbReference type="EMBL" id="AMM44866.1"/>
    </source>
</evidence>
<proteinExistence type="predicted"/>
<name>A0A127AW11_9CAUD</name>
<keyword evidence="3" id="KW-1185">Reference proteome</keyword>
<accession>A0A127AW11</accession>
<feature type="compositionally biased region" description="Polar residues" evidence="1">
    <location>
        <begin position="150"/>
        <end position="166"/>
    </location>
</feature>
<reference evidence="2 3" key="1">
    <citation type="submission" date="2015-08" db="EMBL/GenBank/DDBJ databases">
        <authorList>
            <person name="Babu N.S."/>
            <person name="Beckwith C.J."/>
            <person name="Beseler K.G."/>
            <person name="Brison A."/>
            <person name="Carone J.V."/>
            <person name="Caskin T.P."/>
            <person name="Diamond M."/>
            <person name="Durham M.E."/>
            <person name="Foxe J.M."/>
            <person name="Go M."/>
            <person name="Henderson B.A."/>
            <person name="Jones I.B."/>
            <person name="McGettigan J.A."/>
            <person name="Micheletti S.J."/>
            <person name="Nasrallah M.E."/>
            <person name="Ortiz D."/>
            <person name="Piller C.R."/>
            <person name="Privatt S.R."/>
            <person name="Schneider S.L."/>
            <person name="Sharp S."/>
            <person name="Smith T.C."/>
            <person name="Stanton J.D."/>
            <person name="Ullery H.E."/>
            <person name="Wilson R.J."/>
            <person name="Serrano M.G."/>
            <person name="Buck G."/>
            <person name="Lee V."/>
            <person name="Wang Y."/>
            <person name="Carvalho R."/>
            <person name="Voegtly L."/>
            <person name="Shi R."/>
            <person name="Duckworth R."/>
            <person name="Johnson A."/>
            <person name="Loviza R."/>
            <person name="Walstead R."/>
            <person name="Shah Z."/>
            <person name="Kiflezghi M."/>
            <person name="Wade K."/>
            <person name="Ball S.L."/>
            <person name="Bradley K.W."/>
            <person name="Asai D.J."/>
            <person name="Bowman C.A."/>
            <person name="Russell D.A."/>
            <person name="Pope W.H."/>
            <person name="Jacobs-Sera D."/>
            <person name="Hendrix R.W."/>
            <person name="Hatfull G.F."/>
        </authorList>
    </citation>
    <scope>NUCLEOTIDE SEQUENCE [LARGE SCALE GENOMIC DNA]</scope>
</reference>
<evidence type="ECO:0000256" key="1">
    <source>
        <dbReference type="SAM" id="MobiDB-lite"/>
    </source>
</evidence>
<sequence length="166" mass="19576">MKFLESLRLPEVLSALGMIVTALAGYWTAKSRSRSQLKIKEVDARTTLTLKEQESMAKRQDQLSKQQKDFMNQMRDEMRLLREELNEERKRSTSLEGEVRDWRDKYLTILEKYQELVAENGRLRDKLEEYELRVSELELELKIKHKEGDTQGSHQVSVTVNTDQTK</sequence>
<protein>
    <submittedName>
        <fullName evidence="2">Uncharacterized protein</fullName>
    </submittedName>
</protein>
<organism evidence="2 3">
    <name type="scientific">Bacillus phage SP-15</name>
    <dbReference type="NCBI Taxonomy" id="1792032"/>
    <lineage>
        <taxon>Viruses</taxon>
        <taxon>Duplodnaviria</taxon>
        <taxon>Heunggongvirae</taxon>
        <taxon>Uroviricota</taxon>
        <taxon>Caudoviricetes</taxon>
        <taxon>Thornevirus</taxon>
        <taxon>Thornevirus SP15</taxon>
    </lineage>
</organism>
<feature type="region of interest" description="Disordered" evidence="1">
    <location>
        <begin position="145"/>
        <end position="166"/>
    </location>
</feature>
<dbReference type="GeneID" id="29125235"/>
<dbReference type="Proteomes" id="UP000203261">
    <property type="component" value="Segment"/>
</dbReference>
<dbReference type="EMBL" id="KT624200">
    <property type="protein sequence ID" value="AMM44866.1"/>
    <property type="molecule type" value="Genomic_DNA"/>
</dbReference>
<evidence type="ECO:0000313" key="3">
    <source>
        <dbReference type="Proteomes" id="UP000203261"/>
    </source>
</evidence>
<gene>
    <name evidence="2" type="ORF">SP15_067</name>
</gene>